<evidence type="ECO:0000313" key="1">
    <source>
        <dbReference type="EMBL" id="KAG0414838.1"/>
    </source>
</evidence>
<name>A0AC60P5V0_IXOPE</name>
<comment type="caution">
    <text evidence="1">The sequence shown here is derived from an EMBL/GenBank/DDBJ whole genome shotgun (WGS) entry which is preliminary data.</text>
</comment>
<feature type="non-terminal residue" evidence="1">
    <location>
        <position position="135"/>
    </location>
</feature>
<organism evidence="1 2">
    <name type="scientific">Ixodes persulcatus</name>
    <name type="common">Taiga tick</name>
    <dbReference type="NCBI Taxonomy" id="34615"/>
    <lineage>
        <taxon>Eukaryota</taxon>
        <taxon>Metazoa</taxon>
        <taxon>Ecdysozoa</taxon>
        <taxon>Arthropoda</taxon>
        <taxon>Chelicerata</taxon>
        <taxon>Arachnida</taxon>
        <taxon>Acari</taxon>
        <taxon>Parasitiformes</taxon>
        <taxon>Ixodida</taxon>
        <taxon>Ixodoidea</taxon>
        <taxon>Ixodidae</taxon>
        <taxon>Ixodinae</taxon>
        <taxon>Ixodes</taxon>
    </lineage>
</organism>
<gene>
    <name evidence="1" type="ORF">HPB47_007996</name>
</gene>
<sequence length="135" mass="14407">MRGGELGRGPSHGVTPPPTATKGGQGVEGRGKEWGSDRREGDPIQHPGHVTRGFREGEGPAHEVTPDAAYEVTPDADGITKPAIRRLARRGGVKRISGVIYEETRGVLKVFLENVIRDAVTYTPAFPLNGSLTLS</sequence>
<proteinExistence type="predicted"/>
<accession>A0AC60P5V0</accession>
<reference evidence="1 2" key="1">
    <citation type="journal article" date="2020" name="Cell">
        <title>Large-Scale Comparative Analyses of Tick Genomes Elucidate Their Genetic Diversity and Vector Capacities.</title>
        <authorList>
            <consortium name="Tick Genome and Microbiome Consortium (TIGMIC)"/>
            <person name="Jia N."/>
            <person name="Wang J."/>
            <person name="Shi W."/>
            <person name="Du L."/>
            <person name="Sun Y."/>
            <person name="Zhan W."/>
            <person name="Jiang J.F."/>
            <person name="Wang Q."/>
            <person name="Zhang B."/>
            <person name="Ji P."/>
            <person name="Bell-Sakyi L."/>
            <person name="Cui X.M."/>
            <person name="Yuan T.T."/>
            <person name="Jiang B.G."/>
            <person name="Yang W.F."/>
            <person name="Lam T.T."/>
            <person name="Chang Q.C."/>
            <person name="Ding S.J."/>
            <person name="Wang X.J."/>
            <person name="Zhu J.G."/>
            <person name="Ruan X.D."/>
            <person name="Zhao L."/>
            <person name="Wei J.T."/>
            <person name="Ye R.Z."/>
            <person name="Que T.C."/>
            <person name="Du C.H."/>
            <person name="Zhou Y.H."/>
            <person name="Cheng J.X."/>
            <person name="Dai P.F."/>
            <person name="Guo W.B."/>
            <person name="Han X.H."/>
            <person name="Huang E.J."/>
            <person name="Li L.F."/>
            <person name="Wei W."/>
            <person name="Gao Y.C."/>
            <person name="Liu J.Z."/>
            <person name="Shao H.Z."/>
            <person name="Wang X."/>
            <person name="Wang C.C."/>
            <person name="Yang T.C."/>
            <person name="Huo Q.B."/>
            <person name="Li W."/>
            <person name="Chen H.Y."/>
            <person name="Chen S.E."/>
            <person name="Zhou L.G."/>
            <person name="Ni X.B."/>
            <person name="Tian J.H."/>
            <person name="Sheng Y."/>
            <person name="Liu T."/>
            <person name="Pan Y.S."/>
            <person name="Xia L.Y."/>
            <person name="Li J."/>
            <person name="Zhao F."/>
            <person name="Cao W.C."/>
        </authorList>
    </citation>
    <scope>NUCLEOTIDE SEQUENCE [LARGE SCALE GENOMIC DNA]</scope>
    <source>
        <strain evidence="1">Iper-2018</strain>
    </source>
</reference>
<protein>
    <submittedName>
        <fullName evidence="1">Uncharacterized protein</fullName>
    </submittedName>
</protein>
<evidence type="ECO:0000313" key="2">
    <source>
        <dbReference type="Proteomes" id="UP000805193"/>
    </source>
</evidence>
<dbReference type="EMBL" id="JABSTQ010011144">
    <property type="protein sequence ID" value="KAG0414838.1"/>
    <property type="molecule type" value="Genomic_DNA"/>
</dbReference>
<keyword evidence="2" id="KW-1185">Reference proteome</keyword>
<dbReference type="Proteomes" id="UP000805193">
    <property type="component" value="Unassembled WGS sequence"/>
</dbReference>